<organism evidence="2 3">
    <name type="scientific">Dactylosporangium roseum</name>
    <dbReference type="NCBI Taxonomy" id="47989"/>
    <lineage>
        <taxon>Bacteria</taxon>
        <taxon>Bacillati</taxon>
        <taxon>Actinomycetota</taxon>
        <taxon>Actinomycetes</taxon>
        <taxon>Micromonosporales</taxon>
        <taxon>Micromonosporaceae</taxon>
        <taxon>Dactylosporangium</taxon>
    </lineage>
</organism>
<evidence type="ECO:0000256" key="1">
    <source>
        <dbReference type="SAM" id="MobiDB-lite"/>
    </source>
</evidence>
<reference evidence="2" key="1">
    <citation type="submission" date="2021-04" db="EMBL/GenBank/DDBJ databases">
        <title>Biosynthetic gene clusters of Dactylosporangioum roseum.</title>
        <authorList>
            <person name="Hartkoorn R.C."/>
            <person name="Beaudoing E."/>
            <person name="Hot D."/>
            <person name="Moureu S."/>
        </authorList>
    </citation>
    <scope>NUCLEOTIDE SEQUENCE</scope>
    <source>
        <strain evidence="2">NRRL B-16295</strain>
    </source>
</reference>
<feature type="compositionally biased region" description="Low complexity" evidence="1">
    <location>
        <begin position="97"/>
        <end position="106"/>
    </location>
</feature>
<name>A0ABY5YW50_9ACTN</name>
<feature type="region of interest" description="Disordered" evidence="1">
    <location>
        <begin position="81"/>
        <end position="106"/>
    </location>
</feature>
<sequence>MPTIVEVLVIGARDGRLHYRCSRGALSAGRHPDGVAADLVADTGDPGRVPPPLTVLHSTSWRHTDGGLVLTYAAVTDGNAEAGTRPVTDDGIVSSGDPARPSPASVPADAVATHAARHLAWLRATDDAVATALAGLPHLWHCFDGFRPGPAGAFAAPLCVSAAQAIR</sequence>
<accession>A0ABY5YW50</accession>
<proteinExistence type="predicted"/>
<gene>
    <name evidence="2" type="ORF">Drose_22165</name>
</gene>
<evidence type="ECO:0000313" key="2">
    <source>
        <dbReference type="EMBL" id="UWZ33968.1"/>
    </source>
</evidence>
<dbReference type="Proteomes" id="UP001058271">
    <property type="component" value="Chromosome"/>
</dbReference>
<evidence type="ECO:0000313" key="3">
    <source>
        <dbReference type="Proteomes" id="UP001058271"/>
    </source>
</evidence>
<dbReference type="RefSeq" id="WP_260723253.1">
    <property type="nucleotide sequence ID" value="NZ_BAAABS010000037.1"/>
</dbReference>
<protein>
    <submittedName>
        <fullName evidence="2">Uncharacterized protein</fullName>
    </submittedName>
</protein>
<keyword evidence="3" id="KW-1185">Reference proteome</keyword>
<dbReference type="EMBL" id="CP073721">
    <property type="protein sequence ID" value="UWZ33968.1"/>
    <property type="molecule type" value="Genomic_DNA"/>
</dbReference>